<organism evidence="2 3">
    <name type="scientific">Stereocaulon virgatum</name>
    <dbReference type="NCBI Taxonomy" id="373712"/>
    <lineage>
        <taxon>Eukaryota</taxon>
        <taxon>Fungi</taxon>
        <taxon>Dikarya</taxon>
        <taxon>Ascomycota</taxon>
        <taxon>Pezizomycotina</taxon>
        <taxon>Lecanoromycetes</taxon>
        <taxon>OSLEUM clade</taxon>
        <taxon>Lecanoromycetidae</taxon>
        <taxon>Lecanorales</taxon>
        <taxon>Lecanorineae</taxon>
        <taxon>Stereocaulaceae</taxon>
        <taxon>Stereocaulon</taxon>
    </lineage>
</organism>
<proteinExistence type="predicted"/>
<name>A0ABR3ZVQ7_9LECA</name>
<evidence type="ECO:0000313" key="2">
    <source>
        <dbReference type="EMBL" id="KAL2037254.1"/>
    </source>
</evidence>
<reference evidence="2 3" key="1">
    <citation type="submission" date="2024-09" db="EMBL/GenBank/DDBJ databases">
        <title>Rethinking Asexuality: The Enigmatic Case of Functional Sexual Genes in Lepraria (Stereocaulaceae).</title>
        <authorList>
            <person name="Doellman M."/>
            <person name="Sun Y."/>
            <person name="Barcenas-Pena A."/>
            <person name="Lumbsch H.T."/>
            <person name="Grewe F."/>
        </authorList>
    </citation>
    <scope>NUCLEOTIDE SEQUENCE [LARGE SCALE GENOMIC DNA]</scope>
    <source>
        <strain evidence="2 3">Mercado 3170</strain>
    </source>
</reference>
<keyword evidence="3" id="KW-1185">Reference proteome</keyword>
<protein>
    <submittedName>
        <fullName evidence="2">Uncharacterized protein</fullName>
    </submittedName>
</protein>
<feature type="chain" id="PRO_5047129266" evidence="1">
    <location>
        <begin position="19"/>
        <end position="258"/>
    </location>
</feature>
<accession>A0ABR3ZVQ7</accession>
<comment type="caution">
    <text evidence="2">The sequence shown here is derived from an EMBL/GenBank/DDBJ whole genome shotgun (WGS) entry which is preliminary data.</text>
</comment>
<dbReference type="Proteomes" id="UP001590950">
    <property type="component" value="Unassembled WGS sequence"/>
</dbReference>
<feature type="signal peptide" evidence="1">
    <location>
        <begin position="1"/>
        <end position="18"/>
    </location>
</feature>
<dbReference type="EMBL" id="JBEFKJ010000042">
    <property type="protein sequence ID" value="KAL2037254.1"/>
    <property type="molecule type" value="Genomic_DNA"/>
</dbReference>
<keyword evidence="1" id="KW-0732">Signal</keyword>
<gene>
    <name evidence="2" type="ORF">N7G274_009943</name>
</gene>
<evidence type="ECO:0000256" key="1">
    <source>
        <dbReference type="SAM" id="SignalP"/>
    </source>
</evidence>
<sequence>MLLLALYVIILLARPSQCSPAICAPNLYGRPGLPDSTSVIGALPYTHDDPGGQLGAPRAFAEPGFFQPRFSKLTNTWHSSMVQLPRILRISMSVSSATLRGEDQCIPPMTESARLGLLLYADENGVVRNPIINLNWGIVHGAALGIKKHCVQAQNGAGGAWIIGADWESWWIDRFRNPYLVVYLYEAGSPFESVMNNYMITGKGIYPYSPRKIGIEGTLVNVTMPQPTLDGSSIAAATKAASTIIKKPPTPLSAGTLS</sequence>
<evidence type="ECO:0000313" key="3">
    <source>
        <dbReference type="Proteomes" id="UP001590950"/>
    </source>
</evidence>